<dbReference type="EnsemblPlants" id="Kaladp0033s0183.1.v1.1">
    <property type="protein sequence ID" value="Kaladp0033s0183.1.v1.1.CDS.1"/>
    <property type="gene ID" value="Kaladp0033s0183.v1.1"/>
</dbReference>
<dbReference type="OMA" id="DSHTIHK"/>
<evidence type="ECO:0000259" key="2">
    <source>
        <dbReference type="Pfam" id="PF05678"/>
    </source>
</evidence>
<organism evidence="3 4">
    <name type="scientific">Kalanchoe fedtschenkoi</name>
    <name type="common">Lavender scallops</name>
    <name type="synonym">South American air plant</name>
    <dbReference type="NCBI Taxonomy" id="63787"/>
    <lineage>
        <taxon>Eukaryota</taxon>
        <taxon>Viridiplantae</taxon>
        <taxon>Streptophyta</taxon>
        <taxon>Embryophyta</taxon>
        <taxon>Tracheophyta</taxon>
        <taxon>Spermatophyta</taxon>
        <taxon>Magnoliopsida</taxon>
        <taxon>eudicotyledons</taxon>
        <taxon>Gunneridae</taxon>
        <taxon>Pentapetalae</taxon>
        <taxon>Saxifragales</taxon>
        <taxon>Crassulaceae</taxon>
        <taxon>Kalanchoe</taxon>
    </lineage>
</organism>
<dbReference type="Gramene" id="Kaladp0033s0183.1.v1.1">
    <property type="protein sequence ID" value="Kaladp0033s0183.1.v1.1.CDS.1"/>
    <property type="gene ID" value="Kaladp0033s0183.v1.1"/>
</dbReference>
<name>A0A7N0TEB4_KALFE</name>
<feature type="region of interest" description="Disordered" evidence="1">
    <location>
        <begin position="1"/>
        <end position="56"/>
    </location>
</feature>
<protein>
    <recommendedName>
        <fullName evidence="2">VQ domain-containing protein</fullName>
    </recommendedName>
</protein>
<evidence type="ECO:0000313" key="4">
    <source>
        <dbReference type="Proteomes" id="UP000594263"/>
    </source>
</evidence>
<dbReference type="AlphaFoldDB" id="A0A7N0TEB4"/>
<reference evidence="3" key="1">
    <citation type="submission" date="2021-01" db="UniProtKB">
        <authorList>
            <consortium name="EnsemblPlants"/>
        </authorList>
    </citation>
    <scope>IDENTIFICATION</scope>
</reference>
<feature type="compositionally biased region" description="Basic and acidic residues" evidence="1">
    <location>
        <begin position="1"/>
        <end position="10"/>
    </location>
</feature>
<sequence length="209" mass="23005">MDPSPPRKEMSLQGPRPAALKIRDDSHKIKKPPPHKPPHNHHKKQADHSDDQPRQPVIIYSVSPKVIYADESEFRSLVQRLTGPSPDFPSPGHVSPAARLATVEKTRSPTERDRLESDELTSAVMAEGVEMSQIPGILSPAPGNLPPISAGFFSPVIESPQWQTLSMAHDFSPNFRYGGFTPSPSALFPAPSMSSPTISYDLFNHFMDP</sequence>
<proteinExistence type="predicted"/>
<evidence type="ECO:0000313" key="3">
    <source>
        <dbReference type="EnsemblPlants" id="Kaladp0033s0183.1.v1.1.CDS.1"/>
    </source>
</evidence>
<dbReference type="Proteomes" id="UP000594263">
    <property type="component" value="Unplaced"/>
</dbReference>
<feature type="compositionally biased region" description="Basic residues" evidence="1">
    <location>
        <begin position="28"/>
        <end position="45"/>
    </location>
</feature>
<evidence type="ECO:0000256" key="1">
    <source>
        <dbReference type="SAM" id="MobiDB-lite"/>
    </source>
</evidence>
<dbReference type="InterPro" id="IPR039607">
    <property type="entry name" value="VQ_8/17/18/20/21/25"/>
</dbReference>
<dbReference type="PANTHER" id="PTHR33143">
    <property type="entry name" value="F16F4.1 PROTEIN-RELATED"/>
    <property type="match status" value="1"/>
</dbReference>
<keyword evidence="4" id="KW-1185">Reference proteome</keyword>
<dbReference type="InterPro" id="IPR008889">
    <property type="entry name" value="VQ"/>
</dbReference>
<dbReference type="GO" id="GO:0005634">
    <property type="term" value="C:nucleus"/>
    <property type="evidence" value="ECO:0007669"/>
    <property type="project" value="TreeGrafter"/>
</dbReference>
<dbReference type="PANTHER" id="PTHR33143:SF6">
    <property type="entry name" value="OS08G0102900 PROTEIN"/>
    <property type="match status" value="1"/>
</dbReference>
<dbReference type="Pfam" id="PF05678">
    <property type="entry name" value="VQ"/>
    <property type="match status" value="1"/>
</dbReference>
<accession>A0A7N0TEB4</accession>
<feature type="domain" description="VQ" evidence="2">
    <location>
        <begin position="62"/>
        <end position="86"/>
    </location>
</feature>